<protein>
    <submittedName>
        <fullName evidence="2">Uncharacterized protein</fullName>
    </submittedName>
</protein>
<gene>
    <name evidence="2" type="ORF">N309_04347</name>
</gene>
<accession>A0A099Z9Y3</accession>
<name>A0A099Z9Y3_TINGU</name>
<dbReference type="EMBL" id="KL890350">
    <property type="protein sequence ID" value="KGL77645.1"/>
    <property type="molecule type" value="Genomic_DNA"/>
</dbReference>
<proteinExistence type="predicted"/>
<feature type="non-terminal residue" evidence="2">
    <location>
        <position position="1"/>
    </location>
</feature>
<dbReference type="AlphaFoldDB" id="A0A099Z9Y3"/>
<feature type="non-terminal residue" evidence="2">
    <location>
        <position position="155"/>
    </location>
</feature>
<reference evidence="2 3" key="1">
    <citation type="submission" date="2014-06" db="EMBL/GenBank/DDBJ databases">
        <title>Genome evolution of avian class.</title>
        <authorList>
            <person name="Zhang G."/>
            <person name="Li C."/>
        </authorList>
    </citation>
    <scope>NUCLEOTIDE SEQUENCE [LARGE SCALE GENOMIC DNA]</scope>
    <source>
        <strain evidence="2">BGI_N309</strain>
    </source>
</reference>
<dbReference type="Proteomes" id="UP000053641">
    <property type="component" value="Unassembled WGS sequence"/>
</dbReference>
<keyword evidence="3" id="KW-1185">Reference proteome</keyword>
<evidence type="ECO:0000313" key="3">
    <source>
        <dbReference type="Proteomes" id="UP000053641"/>
    </source>
</evidence>
<evidence type="ECO:0000256" key="1">
    <source>
        <dbReference type="SAM" id="MobiDB-lite"/>
    </source>
</evidence>
<sequence length="155" mass="15911">LPTAEAHVDSEARVTAEHAGAFSPMMEIRAEYSQPAAVQGVGAAGDTTVPSGEAALPAGAGASPEAVQGHLVGEDRAPGLAASHLGSPVAQGAAGMRSADSPVGEEDGKYQLQEEKQNFAIKEHPELLHGAGITETQQLEKVFVPNVVPIRHPHS</sequence>
<feature type="region of interest" description="Disordered" evidence="1">
    <location>
        <begin position="42"/>
        <end position="108"/>
    </location>
</feature>
<evidence type="ECO:0000313" key="2">
    <source>
        <dbReference type="EMBL" id="KGL77645.1"/>
    </source>
</evidence>
<dbReference type="STRING" id="94827.A0A099Z9Y3"/>
<organism evidence="2 3">
    <name type="scientific">Tinamus guttatus</name>
    <name type="common">White-throated tinamou</name>
    <dbReference type="NCBI Taxonomy" id="94827"/>
    <lineage>
        <taxon>Eukaryota</taxon>
        <taxon>Metazoa</taxon>
        <taxon>Chordata</taxon>
        <taxon>Craniata</taxon>
        <taxon>Vertebrata</taxon>
        <taxon>Euteleostomi</taxon>
        <taxon>Archelosauria</taxon>
        <taxon>Archosauria</taxon>
        <taxon>Dinosauria</taxon>
        <taxon>Saurischia</taxon>
        <taxon>Theropoda</taxon>
        <taxon>Coelurosauria</taxon>
        <taxon>Aves</taxon>
        <taxon>Palaeognathae</taxon>
        <taxon>Tinamiformes</taxon>
        <taxon>Tinamidae</taxon>
        <taxon>Tinamus</taxon>
    </lineage>
</organism>